<feature type="binding site" evidence="3">
    <location>
        <position position="194"/>
    </location>
    <ligand>
        <name>phosphate</name>
        <dbReference type="ChEBI" id="CHEBI:43474"/>
    </ligand>
</feature>
<dbReference type="Gene3D" id="3.40.50.1580">
    <property type="entry name" value="Nucleoside phosphorylase domain"/>
    <property type="match status" value="1"/>
</dbReference>
<dbReference type="EMBL" id="CP072649">
    <property type="protein sequence ID" value="QUW04585.1"/>
    <property type="molecule type" value="Genomic_DNA"/>
</dbReference>
<feature type="domain" description="Nucleoside phosphorylase" evidence="4">
    <location>
        <begin position="10"/>
        <end position="252"/>
    </location>
</feature>
<evidence type="ECO:0000256" key="1">
    <source>
        <dbReference type="ARBA" id="ARBA00022676"/>
    </source>
</evidence>
<dbReference type="NCBIfam" id="TIGR01694">
    <property type="entry name" value="MTAP"/>
    <property type="match status" value="1"/>
</dbReference>
<feature type="site" description="Important for substrate specificity" evidence="3">
    <location>
        <position position="175"/>
    </location>
</feature>
<dbReference type="EC" id="2.4.2.28" evidence="3"/>
<dbReference type="PANTHER" id="PTHR42679:SF2">
    <property type="entry name" value="S-METHYL-5'-THIOADENOSINE PHOSPHORYLASE"/>
    <property type="match status" value="1"/>
</dbReference>
<reference evidence="5 6" key="1">
    <citation type="submission" date="2021-03" db="EMBL/GenBank/DDBJ databases">
        <title>Genomic and phenotypic characterization of Chloracidobacterium isolates provides evidence for multiple species.</title>
        <authorList>
            <person name="Saini M.K."/>
            <person name="Costas A.M.G."/>
            <person name="Tank M."/>
            <person name="Bryant D.A."/>
        </authorList>
    </citation>
    <scope>NUCLEOTIDE SEQUENCE [LARGE SCALE GENOMIC DNA]</scope>
    <source>
        <strain evidence="5 6">BV2-C</strain>
    </source>
</reference>
<gene>
    <name evidence="3 5" type="primary">mtnP</name>
    <name evidence="5" type="ORF">J8C06_12440</name>
</gene>
<sequence length="297" mass="32803">MSTLPVSPIKYAVIGGSGFYRMEAFEEIEELFLDTPFGKPSDAIITGRLDGIPIAFLPRHGRGHLLLPSELPFRANIYALKMLGVEFVISISAVGSLREELKPLDVVIPDQFFDRTRGRTEESTFFGNGIVAHVTFADPVCPLLCDTLEAAARELTDVTVHRGGTYLCMEGPAFSTRAESNVYRQWGMAVIGMTNLQEAKLAREAEMSYATLAMVTDYDCWHEGHADVTVDMVISYLNRNVTTAQKIVRGALRRLAATNPASPYASALKNAIMTRPDLVFPETRRRLAAIIGKYLPL</sequence>
<dbReference type="InterPro" id="IPR000845">
    <property type="entry name" value="Nucleoside_phosphorylase_d"/>
</dbReference>
<feature type="binding site" evidence="3">
    <location>
        <begin position="217"/>
        <end position="219"/>
    </location>
    <ligand>
        <name>substrate</name>
    </ligand>
</feature>
<dbReference type="InterPro" id="IPR018099">
    <property type="entry name" value="Purine_phosphorylase-2_CS"/>
</dbReference>
<comment type="function">
    <text evidence="3">Catalyzes the reversible phosphorylation of S-methyl-5'-thioadenosine (MTA) to adenine and 5-methylthioribose-1-phosphate. Involved in the breakdown of MTA, a major by-product of polyamine biosynthesis. Responsible for the first step in the methionine salvage pathway after MTA has been generated from S-adenosylmethionine. Has broad substrate specificity with 6-aminopurine nucleosides as preferred substrates.</text>
</comment>
<comment type="catalytic activity">
    <reaction evidence="3">
        <text>S-methyl-5'-thioadenosine + phosphate = 5-(methylsulfanyl)-alpha-D-ribose 1-phosphate + adenine</text>
        <dbReference type="Rhea" id="RHEA:11852"/>
        <dbReference type="ChEBI" id="CHEBI:16708"/>
        <dbReference type="ChEBI" id="CHEBI:17509"/>
        <dbReference type="ChEBI" id="CHEBI:43474"/>
        <dbReference type="ChEBI" id="CHEBI:58533"/>
        <dbReference type="EC" id="2.4.2.28"/>
    </reaction>
</comment>
<dbReference type="SUPFAM" id="SSF53167">
    <property type="entry name" value="Purine and uridine phosphorylases"/>
    <property type="match status" value="1"/>
</dbReference>
<comment type="pathway">
    <text evidence="3">Amino-acid biosynthesis; L-methionine biosynthesis via salvage pathway; S-methyl-5-thio-alpha-D-ribose 1-phosphate from S-methyl-5'-thioadenosine (phosphorylase route): step 1/1.</text>
</comment>
<keyword evidence="2 3" id="KW-0808">Transferase</keyword>
<feature type="binding site" evidence="3">
    <location>
        <position position="193"/>
    </location>
    <ligand>
        <name>substrate</name>
    </ligand>
</feature>
<protein>
    <recommendedName>
        <fullName evidence="3">S-methyl-5'-thioadenosine phosphorylase</fullName>
        <ecNumber evidence="3">2.4.2.28</ecNumber>
    </recommendedName>
    <alternativeName>
        <fullName evidence="3">5'-methylthioadenosine phosphorylase</fullName>
        <shortName evidence="3">MTA phosphorylase</shortName>
        <shortName evidence="3">MTAP</shortName>
    </alternativeName>
</protein>
<dbReference type="Proteomes" id="UP000676506">
    <property type="component" value="Chromosome 2"/>
</dbReference>
<name>A0ABX8BF91_9BACT</name>
<dbReference type="CDD" id="cd09010">
    <property type="entry name" value="MTAP_SsMTAPII_like_MTIP"/>
    <property type="match status" value="1"/>
</dbReference>
<dbReference type="InterPro" id="IPR010044">
    <property type="entry name" value="MTAP"/>
</dbReference>
<evidence type="ECO:0000313" key="5">
    <source>
        <dbReference type="EMBL" id="QUW04585.1"/>
    </source>
</evidence>
<dbReference type="PANTHER" id="PTHR42679">
    <property type="entry name" value="S-METHYL-5'-THIOADENOSINE PHOSPHORYLASE"/>
    <property type="match status" value="1"/>
</dbReference>
<keyword evidence="1 3" id="KW-0328">Glycosyltransferase</keyword>
<feature type="binding site" evidence="3">
    <location>
        <position position="17"/>
    </location>
    <ligand>
        <name>phosphate</name>
        <dbReference type="ChEBI" id="CHEBI:43474"/>
    </ligand>
</feature>
<dbReference type="RefSeq" id="WP_211430474.1">
    <property type="nucleotide sequence ID" value="NZ_CP072649.1"/>
</dbReference>
<keyword evidence="6" id="KW-1185">Reference proteome</keyword>
<evidence type="ECO:0000256" key="3">
    <source>
        <dbReference type="HAMAP-Rule" id="MF_01963"/>
    </source>
</evidence>
<organism evidence="5 6">
    <name type="scientific">Chloracidobacterium validum</name>
    <dbReference type="NCBI Taxonomy" id="2821543"/>
    <lineage>
        <taxon>Bacteria</taxon>
        <taxon>Pseudomonadati</taxon>
        <taxon>Acidobacteriota</taxon>
        <taxon>Terriglobia</taxon>
        <taxon>Terriglobales</taxon>
        <taxon>Acidobacteriaceae</taxon>
        <taxon>Chloracidobacterium</taxon>
    </lineage>
</organism>
<feature type="binding site" evidence="3">
    <location>
        <begin position="59"/>
        <end position="60"/>
    </location>
    <ligand>
        <name>phosphate</name>
        <dbReference type="ChEBI" id="CHEBI:43474"/>
    </ligand>
</feature>
<evidence type="ECO:0000259" key="4">
    <source>
        <dbReference type="Pfam" id="PF01048"/>
    </source>
</evidence>
<dbReference type="Pfam" id="PF01048">
    <property type="entry name" value="PNP_UDP_1"/>
    <property type="match status" value="1"/>
</dbReference>
<evidence type="ECO:0000256" key="2">
    <source>
        <dbReference type="ARBA" id="ARBA00022679"/>
    </source>
</evidence>
<dbReference type="InterPro" id="IPR035994">
    <property type="entry name" value="Nucleoside_phosphorylase_sf"/>
</dbReference>
<comment type="similarity">
    <text evidence="3">Belongs to the PNP/MTAP phosphorylase family. MTAP subfamily.</text>
</comment>
<keyword evidence="3" id="KW-0660">Purine salvage</keyword>
<comment type="subunit">
    <text evidence="3">Homohexamer. Dimer of a homotrimer.</text>
</comment>
<dbReference type="PROSITE" id="PS01240">
    <property type="entry name" value="PNP_MTAP_2"/>
    <property type="match status" value="1"/>
</dbReference>
<feature type="site" description="Important for substrate specificity" evidence="3">
    <location>
        <position position="230"/>
    </location>
</feature>
<dbReference type="GO" id="GO:0017061">
    <property type="term" value="F:S-methyl-5-thioadenosine phosphorylase activity"/>
    <property type="evidence" value="ECO:0007669"/>
    <property type="project" value="UniProtKB-EC"/>
</dbReference>
<feature type="binding site" evidence="3">
    <location>
        <begin position="92"/>
        <end position="93"/>
    </location>
    <ligand>
        <name>phosphate</name>
        <dbReference type="ChEBI" id="CHEBI:43474"/>
    </ligand>
</feature>
<accession>A0ABX8BF91</accession>
<dbReference type="HAMAP" id="MF_01963">
    <property type="entry name" value="MTAP"/>
    <property type="match status" value="1"/>
</dbReference>
<proteinExistence type="inferred from homology"/>
<evidence type="ECO:0000313" key="6">
    <source>
        <dbReference type="Proteomes" id="UP000676506"/>
    </source>
</evidence>